<dbReference type="EMBL" id="LPLZ01000092">
    <property type="protein sequence ID" value="KWN04144.1"/>
    <property type="molecule type" value="Genomic_DNA"/>
</dbReference>
<proteinExistence type="predicted"/>
<dbReference type="AlphaFoldDB" id="A0A118XX21"/>
<name>A0A118XX21_9BURK</name>
<gene>
    <name evidence="1" type="ORF">WT83_31625</name>
</gene>
<protein>
    <submittedName>
        <fullName evidence="1">Uncharacterized protein</fullName>
    </submittedName>
</protein>
<comment type="caution">
    <text evidence="1">The sequence shown here is derived from an EMBL/GenBank/DDBJ whole genome shotgun (WGS) entry which is preliminary data.</text>
</comment>
<evidence type="ECO:0000313" key="2">
    <source>
        <dbReference type="Proteomes" id="UP000068016"/>
    </source>
</evidence>
<dbReference type="Proteomes" id="UP000068016">
    <property type="component" value="Unassembled WGS sequence"/>
</dbReference>
<dbReference type="KEGG" id="btei:WS51_00285"/>
<evidence type="ECO:0000313" key="1">
    <source>
        <dbReference type="EMBL" id="KWN04144.1"/>
    </source>
</evidence>
<sequence>MTALFPKIARDDLRRPHFGKARLTHPDSDIFLDNPIKNHAARMPEDSARAFILLMKQIEFVAEHSVIEIVHHVLR</sequence>
<reference evidence="1 2" key="1">
    <citation type="submission" date="2015-11" db="EMBL/GenBank/DDBJ databases">
        <title>Expanding the genomic diversity of Burkholderia species for the development of highly accurate diagnostics.</title>
        <authorList>
            <person name="Sahl J."/>
            <person name="Keim P."/>
            <person name="Wagner D."/>
        </authorList>
    </citation>
    <scope>NUCLEOTIDE SEQUENCE [LARGE SCALE GENOMIC DNA]</scope>
    <source>
        <strain evidence="1 2">MSMB793WGS</strain>
    </source>
</reference>
<organism evidence="1 2">
    <name type="scientific">Burkholderia territorii</name>
    <dbReference type="NCBI Taxonomy" id="1503055"/>
    <lineage>
        <taxon>Bacteria</taxon>
        <taxon>Pseudomonadati</taxon>
        <taxon>Pseudomonadota</taxon>
        <taxon>Betaproteobacteria</taxon>
        <taxon>Burkholderiales</taxon>
        <taxon>Burkholderiaceae</taxon>
        <taxon>Burkholderia</taxon>
        <taxon>Burkholderia cepacia complex</taxon>
    </lineage>
</organism>
<accession>A0A118XX21</accession>